<sequence>MGLWVGHQLLLRTGVSSVGGGSECGGSPALVAHGVLLGWWCVGGLVHQLLLRTGSSSGGGVWVGWFTSSCCARGPPRVVVCGWVGSPALVAHGVLLGWWCVGGLVHQLLLRTGLSFSCGGWGGSVHQLLLRTGLSLVGGGRGWLRHQLLLRTAISLGRGGWGCSGLITSSCCARGSPLVVVGGAARFTSSCCAPGPPSSAGGRIARGSPALVAHGAASFRTGRAGGGGLRGSRPARGCGGARGSGALQRVRAGSIAISSSSRRRPCVWHATRSTLVAEPGPVTAPRGSTSLTSLDRGMAVSMDG</sequence>
<evidence type="ECO:0000313" key="3">
    <source>
        <dbReference type="Proteomes" id="UP000319818"/>
    </source>
</evidence>
<proteinExistence type="predicted"/>
<dbReference type="Proteomes" id="UP000319818">
    <property type="component" value="Unassembled WGS sequence"/>
</dbReference>
<organism evidence="2 3">
    <name type="scientific">Pseudonocardia cypriaca</name>
    <dbReference type="NCBI Taxonomy" id="882449"/>
    <lineage>
        <taxon>Bacteria</taxon>
        <taxon>Bacillati</taxon>
        <taxon>Actinomycetota</taxon>
        <taxon>Actinomycetes</taxon>
        <taxon>Pseudonocardiales</taxon>
        <taxon>Pseudonocardiaceae</taxon>
        <taxon>Pseudonocardia</taxon>
    </lineage>
</organism>
<keyword evidence="3" id="KW-1185">Reference proteome</keyword>
<evidence type="ECO:0000256" key="1">
    <source>
        <dbReference type="SAM" id="MobiDB-lite"/>
    </source>
</evidence>
<evidence type="ECO:0000313" key="2">
    <source>
        <dbReference type="EMBL" id="TQM44044.1"/>
    </source>
</evidence>
<reference evidence="2 3" key="1">
    <citation type="submission" date="2019-06" db="EMBL/GenBank/DDBJ databases">
        <title>Sequencing the genomes of 1000 actinobacteria strains.</title>
        <authorList>
            <person name="Klenk H.-P."/>
        </authorList>
    </citation>
    <scope>NUCLEOTIDE SEQUENCE [LARGE SCALE GENOMIC DNA]</scope>
    <source>
        <strain evidence="2 3">DSM 45511</strain>
    </source>
</reference>
<accession>A0A543GDA4</accession>
<gene>
    <name evidence="2" type="ORF">FB388_1403</name>
</gene>
<dbReference type="AlphaFoldDB" id="A0A543GDA4"/>
<feature type="region of interest" description="Disordered" evidence="1">
    <location>
        <begin position="223"/>
        <end position="244"/>
    </location>
</feature>
<comment type="caution">
    <text evidence="2">The sequence shown here is derived from an EMBL/GenBank/DDBJ whole genome shotgun (WGS) entry which is preliminary data.</text>
</comment>
<dbReference type="EMBL" id="VFPH01000001">
    <property type="protein sequence ID" value="TQM44044.1"/>
    <property type="molecule type" value="Genomic_DNA"/>
</dbReference>
<protein>
    <submittedName>
        <fullName evidence="2">Uncharacterized protein</fullName>
    </submittedName>
</protein>
<name>A0A543GDA4_9PSEU</name>